<protein>
    <recommendedName>
        <fullName evidence="3">TerD domain-containing protein</fullName>
    </recommendedName>
</protein>
<sequence length="844" mass="94134">MPPYLQQRLFRIPGNIAVSIGLRWDFVGADPLDLDLSAVSFSSEGVLLDVVFFNHPFPLGTDEAGLRDCGVLVDPQQLPYMFIGGDSWIGGEEENGLSGIALAARRRACQLRSGKDGDLKRMDAMESMFSHIYEESELHEVEEALNVNSGDCLFDDDGHALGGGNCREMCDESVTFVMHKIPSDAAVIFLAVTSYTGADFSVLSSVELIVVNEMTNEQVGVIDLKHATGNGTANLACMLCRLPPAEQAVNATVLENQQMWDLRELNIRTFGYTFVDVLPLMMDVLGVDENSRSDALWQLPDYSLTKGPYSSMAHPLSDVRFGVGWHGDHDLDAFMVMLDEKNNYVDHVCPKPVKTQSKFPHTACHSGDAINGFGTLGDEEFVDLVTYRVPLSVETLIFGVNYVASFGSAADKTRSIFDVPKLYMRVQNRTSNWPNSIEVDRWNFHYDVESLELASKTKSFCWRQSGESGVDKREPAGVVHRYIGPDGKQYPVRTLVLGMLVKKGETSISRLFSEAYGQQVRDEVDTDGSPAYERGQSQRQQGNVVHSGEAGGDGITMDDIVPIFDYCPLHEYVPAGEFQSFSEMMPYLRCLAKYRRAVPNQLTQSLGLSGVNNPLNNRIVAQNAINPSTWEALKTSSAVLGYRAVKVQFLEVRHLKPMLPHVFKCHGEVWVCEKAPFSERKSLTPYDVPTFRTPFLNHRQNMVWDEKNPATAVTLFVREFDRLRAVVYDRAAFGYVDIDLMQIEELWVPSPLDDTAKTPADGMGVEGGGEAFNTVQRWFKLSGGPLCDGMLRLRLSRVPIHGALRDQEAVVEKVNRNRKDHEDLIARRVDENARKSYSGPCNLM</sequence>
<dbReference type="EMBL" id="HE573020">
    <property type="protein sequence ID" value="CCC47767.1"/>
    <property type="molecule type" value="Genomic_DNA"/>
</dbReference>
<dbReference type="Gene3D" id="2.60.60.30">
    <property type="entry name" value="sav2460 like domains"/>
    <property type="match status" value="2"/>
</dbReference>
<evidence type="ECO:0000313" key="2">
    <source>
        <dbReference type="EMBL" id="CCC47767.1"/>
    </source>
</evidence>
<gene>
    <name evidence="2" type="ORF">TVY486_0404350</name>
</gene>
<dbReference type="AlphaFoldDB" id="G0TUY0"/>
<dbReference type="InterPro" id="IPR051324">
    <property type="entry name" value="Stress/Tellurium_Resist"/>
</dbReference>
<evidence type="ECO:0000256" key="1">
    <source>
        <dbReference type="SAM" id="MobiDB-lite"/>
    </source>
</evidence>
<accession>G0TUY0</accession>
<organism evidence="2">
    <name type="scientific">Trypanosoma vivax (strain Y486)</name>
    <dbReference type="NCBI Taxonomy" id="1055687"/>
    <lineage>
        <taxon>Eukaryota</taxon>
        <taxon>Discoba</taxon>
        <taxon>Euglenozoa</taxon>
        <taxon>Kinetoplastea</taxon>
        <taxon>Metakinetoplastina</taxon>
        <taxon>Trypanosomatida</taxon>
        <taxon>Trypanosomatidae</taxon>
        <taxon>Trypanosoma</taxon>
        <taxon>Duttonella</taxon>
    </lineage>
</organism>
<dbReference type="PANTHER" id="PTHR32097:SF17">
    <property type="entry name" value="CAMP-BINDING PROTEIN 1-RELATED"/>
    <property type="match status" value="1"/>
</dbReference>
<dbReference type="PANTHER" id="PTHR32097">
    <property type="entry name" value="CAMP-BINDING PROTEIN 1-RELATED"/>
    <property type="match status" value="1"/>
</dbReference>
<proteinExistence type="predicted"/>
<evidence type="ECO:0008006" key="3">
    <source>
        <dbReference type="Google" id="ProtNLM"/>
    </source>
</evidence>
<feature type="region of interest" description="Disordered" evidence="1">
    <location>
        <begin position="522"/>
        <end position="551"/>
    </location>
</feature>
<dbReference type="VEuPathDB" id="TriTrypDB:TvY486_0404350"/>
<reference evidence="2" key="1">
    <citation type="journal article" date="2012" name="Proc. Natl. Acad. Sci. U.S.A.">
        <title>Antigenic diversity is generated by distinct evolutionary mechanisms in African trypanosome species.</title>
        <authorList>
            <person name="Jackson A.P."/>
            <person name="Berry A."/>
            <person name="Aslett M."/>
            <person name="Allison H.C."/>
            <person name="Burton P."/>
            <person name="Vavrova-Anderson J."/>
            <person name="Brown R."/>
            <person name="Browne H."/>
            <person name="Corton N."/>
            <person name="Hauser H."/>
            <person name="Gamble J."/>
            <person name="Gilderthorp R."/>
            <person name="Marcello L."/>
            <person name="McQuillan J."/>
            <person name="Otto T.D."/>
            <person name="Quail M.A."/>
            <person name="Sanders M.J."/>
            <person name="van Tonder A."/>
            <person name="Ginger M.L."/>
            <person name="Field M.C."/>
            <person name="Barry J.D."/>
            <person name="Hertz-Fowler C."/>
            <person name="Berriman M."/>
        </authorList>
    </citation>
    <scope>NUCLEOTIDE SEQUENCE</scope>
    <source>
        <strain evidence="2">Y486</strain>
    </source>
</reference>
<name>G0TUY0_TRYVY</name>
<feature type="compositionally biased region" description="Polar residues" evidence="1">
    <location>
        <begin position="535"/>
        <end position="544"/>
    </location>
</feature>